<accession>G2JAT3</accession>
<dbReference type="OrthoDB" id="5617695at2"/>
<reference evidence="2 3" key="1">
    <citation type="submission" date="2011-08" db="EMBL/GenBank/DDBJ databases">
        <title>The genome of the obligate endobacterium of an arbuscular mycorrhizal fungus reveals an interphylum network of nutritional interactions.</title>
        <authorList>
            <person name="Ghignone S."/>
            <person name="Salvioli A."/>
            <person name="Anca I."/>
            <person name="Lumini E."/>
            <person name="Ortu G."/>
            <person name="Petiti L."/>
            <person name="Cruveiller S."/>
            <person name="Bianciotto V."/>
            <person name="Piffanelli P."/>
            <person name="Lanfranco L."/>
            <person name="Bonfante P."/>
        </authorList>
    </citation>
    <scope>NUCLEOTIDE SEQUENCE [LARGE SCALE GENOMIC DNA]</scope>
    <source>
        <strain evidence="2 3">BEG34</strain>
    </source>
</reference>
<name>G2JAT3_9BURK</name>
<keyword evidence="1" id="KW-0472">Membrane</keyword>
<keyword evidence="1" id="KW-0812">Transmembrane</keyword>
<evidence type="ECO:0000313" key="3">
    <source>
        <dbReference type="Proteomes" id="UP000054051"/>
    </source>
</evidence>
<proteinExistence type="predicted"/>
<dbReference type="AlphaFoldDB" id="G2JAT3"/>
<keyword evidence="1" id="KW-1133">Transmembrane helix</keyword>
<dbReference type="Proteomes" id="UP000054051">
    <property type="component" value="Unassembled WGS sequence"/>
</dbReference>
<dbReference type="InterPro" id="IPR010654">
    <property type="entry name" value="Phage_lambda_tail_I"/>
</dbReference>
<dbReference type="eggNOG" id="COG4723">
    <property type="taxonomic scope" value="Bacteria"/>
</dbReference>
<protein>
    <submittedName>
        <fullName evidence="2">Tail assembly protein I from putative prophage (Phage hk022 gp20-related protein)</fullName>
    </submittedName>
</protein>
<organism evidence="2 3">
    <name type="scientific">Candidatus Glomeribacter gigasporarum BEG34</name>
    <dbReference type="NCBI Taxonomy" id="1070319"/>
    <lineage>
        <taxon>Bacteria</taxon>
        <taxon>Pseudomonadati</taxon>
        <taxon>Pseudomonadota</taxon>
        <taxon>Betaproteobacteria</taxon>
        <taxon>Burkholderiales</taxon>
        <taxon>Burkholderiaceae</taxon>
        <taxon>Candidatus Glomeribacter</taxon>
    </lineage>
</organism>
<dbReference type="EMBL" id="CAFB01000050">
    <property type="protein sequence ID" value="CCD29885.1"/>
    <property type="molecule type" value="Genomic_DNA"/>
</dbReference>
<gene>
    <name evidence="2" type="ORF">CAGGBEG34_320016</name>
</gene>
<dbReference type="STRING" id="1070319.CAGGBEG34_320016"/>
<evidence type="ECO:0000313" key="2">
    <source>
        <dbReference type="EMBL" id="CCD29885.1"/>
    </source>
</evidence>
<feature type="transmembrane region" description="Helical" evidence="1">
    <location>
        <begin position="86"/>
        <end position="103"/>
    </location>
</feature>
<evidence type="ECO:0000256" key="1">
    <source>
        <dbReference type="SAM" id="Phobius"/>
    </source>
</evidence>
<dbReference type="RefSeq" id="WP_006682984.1">
    <property type="nucleotide sequence ID" value="NZ_CAFB01000050.1"/>
</dbReference>
<dbReference type="Pfam" id="PF06805">
    <property type="entry name" value="Lambda_tail_I"/>
    <property type="match status" value="1"/>
</dbReference>
<comment type="caution">
    <text evidence="2">The sequence shown here is derived from an EMBL/GenBank/DDBJ whole genome shotgun (WGS) entry which is preliminary data.</text>
</comment>
<sequence length="189" mass="20320">MRDIRLYGHLGRRFGHRFRLEVASPLEAVRALSVQLPGFRDYLLTHSAPGYRFFVGQRNVGQEELHTHSAGSVIKIVPVIAGAGRGFLNVVLGAVLIGLAFWNPLAMPAWLIGGMKAVGTSLALSGVSQLLFRPPPLDVKDRPENQPSYAFDGPVNTLAQGHCVPVLYGELRVGSQVIGASLSTGEIAI</sequence>
<dbReference type="CDD" id="cd17040">
    <property type="entry name" value="Ubl_MoaD_like"/>
    <property type="match status" value="1"/>
</dbReference>
<keyword evidence="3" id="KW-1185">Reference proteome</keyword>